<dbReference type="GO" id="GO:0047804">
    <property type="term" value="F:cysteine-S-conjugate beta-lyase activity"/>
    <property type="evidence" value="ECO:0007669"/>
    <property type="project" value="UniProtKB-EC"/>
</dbReference>
<comment type="caution">
    <text evidence="7">The sequence shown here is derived from an EMBL/GenBank/DDBJ whole genome shotgun (WGS) entry which is preliminary data.</text>
</comment>
<dbReference type="InterPro" id="IPR015424">
    <property type="entry name" value="PyrdxlP-dep_Trfase"/>
</dbReference>
<evidence type="ECO:0000256" key="3">
    <source>
        <dbReference type="ARBA" id="ARBA00022898"/>
    </source>
</evidence>
<keyword evidence="4 7" id="KW-0456">Lyase</keyword>
<dbReference type="Gene3D" id="3.90.1150.10">
    <property type="entry name" value="Aspartate Aminotransferase, domain 1"/>
    <property type="match status" value="1"/>
</dbReference>
<dbReference type="Gene3D" id="3.40.640.10">
    <property type="entry name" value="Type I PLP-dependent aspartate aminotransferase-like (Major domain)"/>
    <property type="match status" value="1"/>
</dbReference>
<dbReference type="InterPro" id="IPR015421">
    <property type="entry name" value="PyrdxlP-dep_Trfase_major"/>
</dbReference>
<dbReference type="InterPro" id="IPR027619">
    <property type="entry name" value="C-S_lyase_PatB-like"/>
</dbReference>
<evidence type="ECO:0000259" key="6">
    <source>
        <dbReference type="Pfam" id="PF00155"/>
    </source>
</evidence>
<reference evidence="7" key="1">
    <citation type="submission" date="2019-11" db="EMBL/GenBank/DDBJ databases">
        <title>Microbial mats filling the niche in hypersaline microbial mats.</title>
        <authorList>
            <person name="Wong H.L."/>
            <person name="Macleod F.I."/>
            <person name="White R.A. III"/>
            <person name="Burns B.P."/>
        </authorList>
    </citation>
    <scope>NUCLEOTIDE SEQUENCE</scope>
    <source>
        <strain evidence="7">Rbin_158</strain>
    </source>
</reference>
<accession>A0A9D5Q7A9</accession>
<dbReference type="CDD" id="cd00609">
    <property type="entry name" value="AAT_like"/>
    <property type="match status" value="1"/>
</dbReference>
<dbReference type="InterPro" id="IPR004839">
    <property type="entry name" value="Aminotransferase_I/II_large"/>
</dbReference>
<protein>
    <recommendedName>
        <fullName evidence="2">cysteine-S-conjugate beta-lyase</fullName>
        <ecNumber evidence="2">4.4.1.13</ecNumber>
    </recommendedName>
</protein>
<keyword evidence="3" id="KW-0663">Pyridoxal phosphate</keyword>
<dbReference type="SUPFAM" id="SSF53383">
    <property type="entry name" value="PLP-dependent transferases"/>
    <property type="match status" value="1"/>
</dbReference>
<name>A0A9D5Q7A9_9BACT</name>
<dbReference type="Proteomes" id="UP000649604">
    <property type="component" value="Unassembled WGS sequence"/>
</dbReference>
<dbReference type="InterPro" id="IPR051798">
    <property type="entry name" value="Class-II_PLP-Dep_Aminotrans"/>
</dbReference>
<evidence type="ECO:0000313" key="7">
    <source>
        <dbReference type="EMBL" id="MBD3325681.1"/>
    </source>
</evidence>
<dbReference type="Pfam" id="PF00155">
    <property type="entry name" value="Aminotran_1_2"/>
    <property type="match status" value="1"/>
</dbReference>
<comment type="similarity">
    <text evidence="5">Belongs to the class-II pyridoxal-phosphate-dependent aminotransferase family. MalY/PatB cystathionine beta-lyase subfamily.</text>
</comment>
<dbReference type="NCBIfam" id="TIGR04350">
    <property type="entry name" value="C_S_lyase_PatB"/>
    <property type="match status" value="1"/>
</dbReference>
<dbReference type="AlphaFoldDB" id="A0A9D5Q7A9"/>
<dbReference type="PANTHER" id="PTHR43525">
    <property type="entry name" value="PROTEIN MALY"/>
    <property type="match status" value="1"/>
</dbReference>
<dbReference type="EMBL" id="WJJP01000449">
    <property type="protein sequence ID" value="MBD3325681.1"/>
    <property type="molecule type" value="Genomic_DNA"/>
</dbReference>
<feature type="domain" description="Aminotransferase class I/classII large" evidence="6">
    <location>
        <begin position="30"/>
        <end position="383"/>
    </location>
</feature>
<evidence type="ECO:0000256" key="4">
    <source>
        <dbReference type="ARBA" id="ARBA00023239"/>
    </source>
</evidence>
<evidence type="ECO:0000256" key="1">
    <source>
        <dbReference type="ARBA" id="ARBA00001933"/>
    </source>
</evidence>
<dbReference type="EC" id="4.4.1.13" evidence="2"/>
<proteinExistence type="inferred from homology"/>
<dbReference type="GO" id="GO:0030170">
    <property type="term" value="F:pyridoxal phosphate binding"/>
    <property type="evidence" value="ECO:0007669"/>
    <property type="project" value="InterPro"/>
</dbReference>
<dbReference type="InterPro" id="IPR015422">
    <property type="entry name" value="PyrdxlP-dep_Trfase_small"/>
</dbReference>
<gene>
    <name evidence="7" type="ORF">GF339_13935</name>
</gene>
<organism evidence="7 8">
    <name type="scientific">candidate division KSB3 bacterium</name>
    <dbReference type="NCBI Taxonomy" id="2044937"/>
    <lineage>
        <taxon>Bacteria</taxon>
        <taxon>candidate division KSB3</taxon>
    </lineage>
</organism>
<evidence type="ECO:0000256" key="2">
    <source>
        <dbReference type="ARBA" id="ARBA00012224"/>
    </source>
</evidence>
<dbReference type="PANTHER" id="PTHR43525:SF1">
    <property type="entry name" value="PROTEIN MALY"/>
    <property type="match status" value="1"/>
</dbReference>
<evidence type="ECO:0000313" key="8">
    <source>
        <dbReference type="Proteomes" id="UP000649604"/>
    </source>
</evidence>
<evidence type="ECO:0000256" key="5">
    <source>
        <dbReference type="ARBA" id="ARBA00037974"/>
    </source>
</evidence>
<comment type="cofactor">
    <cofactor evidence="1">
        <name>pyridoxal 5'-phosphate</name>
        <dbReference type="ChEBI" id="CHEBI:597326"/>
    </cofactor>
</comment>
<sequence length="392" mass="44604">MHYDFDTVIDRRNTNCYKWDLAEKMVGTQDVLPLWVADMDFQSPPAVIDALKNRVEHGIFGYTAIPDSCYEAVINWMHTRHGWKIEKDWIVFTPGVVSAFHWAVKAYTHPGDNVVVQPPVYFPFFKAVNFNGCHLNENQLRYENGTYRIDFDDLEQRLESRTKLLLFCTPHNPVGRVWTREELTRLAELCLERNIILCSDEIHSDIIFRDACHIPTATLSQDIAQNTVTCSAANKTFNIAGLKTGFMIIPNPRLREEFLHAQQSTGVSSSSLFGGIATDAAYTHGEPWLQQLLQYLEDNLTFLEQFLSERIPQIKLVRPEGTYIAWLDCQALGLDDDGLKNFMLHEANVWLNDGPTFGNGGSGFQRLNFGCPRSILAEALQRIETAVNRLAS</sequence>